<dbReference type="RefSeq" id="WP_181750401.1">
    <property type="nucleotide sequence ID" value="NZ_JACEIQ010000001.1"/>
</dbReference>
<reference evidence="4 5" key="1">
    <citation type="submission" date="2020-07" db="EMBL/GenBank/DDBJ databases">
        <authorList>
            <person name="Feng H."/>
        </authorList>
    </citation>
    <scope>NUCLEOTIDE SEQUENCE [LARGE SCALE GENOMIC DNA]</scope>
    <source>
        <strain evidence="5">s-10</strain>
    </source>
</reference>
<comment type="pathway">
    <text evidence="1">Cofactor biosynthesis; thiamine diphosphate biosynthesis.</text>
</comment>
<dbReference type="Proteomes" id="UP000535491">
    <property type="component" value="Unassembled WGS sequence"/>
</dbReference>
<dbReference type="Pfam" id="PF02581">
    <property type="entry name" value="TMP-TENI"/>
    <property type="match status" value="1"/>
</dbReference>
<dbReference type="InterPro" id="IPR036206">
    <property type="entry name" value="ThiamineP_synth_sf"/>
</dbReference>
<comment type="caution">
    <text evidence="4">The sequence shown here is derived from an EMBL/GenBank/DDBJ whole genome shotgun (WGS) entry which is preliminary data.</text>
</comment>
<protein>
    <submittedName>
        <fullName evidence="4">Thiamine phosphate synthase</fullName>
    </submittedName>
</protein>
<evidence type="ECO:0000259" key="3">
    <source>
        <dbReference type="Pfam" id="PF02581"/>
    </source>
</evidence>
<accession>A0A7W2A6C0</accession>
<keyword evidence="5" id="KW-1185">Reference proteome</keyword>
<dbReference type="PANTHER" id="PTHR20857:SF22">
    <property type="entry name" value="THIAZOLE TAUTOMERASE"/>
    <property type="match status" value="1"/>
</dbReference>
<dbReference type="AlphaFoldDB" id="A0A7W2A6C0"/>
<dbReference type="CDD" id="cd00564">
    <property type="entry name" value="TMP_TenI"/>
    <property type="match status" value="1"/>
</dbReference>
<dbReference type="PANTHER" id="PTHR20857">
    <property type="entry name" value="THIAMINE-PHOSPHATE PYROPHOSPHORYLASE"/>
    <property type="match status" value="1"/>
</dbReference>
<dbReference type="GO" id="GO:0005737">
    <property type="term" value="C:cytoplasm"/>
    <property type="evidence" value="ECO:0007669"/>
    <property type="project" value="TreeGrafter"/>
</dbReference>
<dbReference type="GO" id="GO:0004789">
    <property type="term" value="F:thiamine-phosphate diphosphorylase activity"/>
    <property type="evidence" value="ECO:0007669"/>
    <property type="project" value="TreeGrafter"/>
</dbReference>
<organism evidence="4 5">
    <name type="scientific">Paenactinomyces guangxiensis</name>
    <dbReference type="NCBI Taxonomy" id="1490290"/>
    <lineage>
        <taxon>Bacteria</taxon>
        <taxon>Bacillati</taxon>
        <taxon>Bacillota</taxon>
        <taxon>Bacilli</taxon>
        <taxon>Bacillales</taxon>
        <taxon>Thermoactinomycetaceae</taxon>
        <taxon>Paenactinomyces</taxon>
    </lineage>
</organism>
<keyword evidence="2" id="KW-0784">Thiamine biosynthesis</keyword>
<name>A0A7W2A6C0_9BACL</name>
<evidence type="ECO:0000313" key="4">
    <source>
        <dbReference type="EMBL" id="MBA4493201.1"/>
    </source>
</evidence>
<dbReference type="EMBL" id="JACEIQ010000001">
    <property type="protein sequence ID" value="MBA4493201.1"/>
    <property type="molecule type" value="Genomic_DNA"/>
</dbReference>
<evidence type="ECO:0000313" key="5">
    <source>
        <dbReference type="Proteomes" id="UP000535491"/>
    </source>
</evidence>
<dbReference type="InterPro" id="IPR013785">
    <property type="entry name" value="Aldolase_TIM"/>
</dbReference>
<evidence type="ECO:0000256" key="2">
    <source>
        <dbReference type="ARBA" id="ARBA00022977"/>
    </source>
</evidence>
<feature type="domain" description="Thiamine phosphate synthase/TenI" evidence="3">
    <location>
        <begin position="4"/>
        <end position="180"/>
    </location>
</feature>
<dbReference type="Gene3D" id="3.20.20.70">
    <property type="entry name" value="Aldolase class I"/>
    <property type="match status" value="1"/>
</dbReference>
<dbReference type="InterPro" id="IPR022998">
    <property type="entry name" value="ThiamineP_synth_TenI"/>
</dbReference>
<dbReference type="GO" id="GO:0009228">
    <property type="term" value="P:thiamine biosynthetic process"/>
    <property type="evidence" value="ECO:0007669"/>
    <property type="project" value="UniProtKB-KW"/>
</dbReference>
<evidence type="ECO:0000256" key="1">
    <source>
        <dbReference type="ARBA" id="ARBA00004948"/>
    </source>
</evidence>
<sequence length="200" mass="22014">MELHVITEENQQTDDLLRLWPGLVPWVDYFHLRFKSKSQDQVFQIAKKILSHNLIPRSSLIINRHMEVAEQLRCGGVHLPEDTADWKIDNHVVAHIRRGRSVHSLESAIRAESDGMDYIMVGHIFPSRSKPGVPPMGLKRLEKIVAAVKIPVIAVGGIGPDQVADVMGAGCAGIAVISAVYSHPSPEQAVQQLKRSGEGG</sequence>
<dbReference type="SUPFAM" id="SSF51391">
    <property type="entry name" value="Thiamin phosphate synthase"/>
    <property type="match status" value="1"/>
</dbReference>
<proteinExistence type="predicted"/>
<gene>
    <name evidence="4" type="ORF">H1191_02585</name>
</gene>